<dbReference type="AlphaFoldDB" id="A0A7J7JTU1"/>
<proteinExistence type="predicted"/>
<feature type="region of interest" description="Disordered" evidence="1">
    <location>
        <begin position="214"/>
        <end position="254"/>
    </location>
</feature>
<feature type="compositionally biased region" description="Polar residues" evidence="1">
    <location>
        <begin position="50"/>
        <end position="67"/>
    </location>
</feature>
<dbReference type="EMBL" id="VXIV02001786">
    <property type="protein sequence ID" value="KAF6029789.1"/>
    <property type="molecule type" value="Genomic_DNA"/>
</dbReference>
<feature type="compositionally biased region" description="Polar residues" evidence="1">
    <location>
        <begin position="214"/>
        <end position="232"/>
    </location>
</feature>
<evidence type="ECO:0000313" key="2">
    <source>
        <dbReference type="EMBL" id="KAF6029789.1"/>
    </source>
</evidence>
<name>A0A7J7JTU1_BUGNE</name>
<feature type="region of interest" description="Disordered" evidence="1">
    <location>
        <begin position="50"/>
        <end position="72"/>
    </location>
</feature>
<gene>
    <name evidence="2" type="ORF">EB796_011887</name>
</gene>
<dbReference type="Proteomes" id="UP000593567">
    <property type="component" value="Unassembled WGS sequence"/>
</dbReference>
<sequence length="525" mass="56359">MENELTNASNDDQASVTQKLVNGSSYQHQAYTSISPAVVTTALTTKSAVSSSPFRSLPNIQPKNSESAIPPRQLIPKADGTSAQGAGAVQPNNVLIPQGIQHVLINGQLYPIIQTANGTHLLIQQPVGQVQHSTAKQVFTAQPVQLGGMAPSQSTQVLTAGNHMQISNSQSLPATEQTNDSVSNADSNIHTTAGNLGLAPIMPISSTGINTMTSTSSSHFLPTSQTPTNSFHMQPVASSQSNTLNNSRRSTNSGSVVVSPQAQQLLAKIQHQLQLFKRKPVLDEEAKKAYAQLQQAEHQVLNNIQSQLQAHRAGQDAGQMGQPANQGAAVGFGAVGPPGQPPPPQASLSAQHSLLLQHGVTPSSANKSELIIKPVPEGASPLTQENIMAIMNAFANVKVGTQIYNIQLTDGQKKSFIEAMSTMTAQSQHSFLLQQQTEILLTVFKNQQQQQELIQQQFQQQNQLAVQSQQNFIPQFQQPQTPASSQLPANLTLEADPRNDRLLRVKVQVTLLGSCPKFQCCRQCH</sequence>
<accession>A0A7J7JTU1</accession>
<keyword evidence="3" id="KW-1185">Reference proteome</keyword>
<evidence type="ECO:0000313" key="3">
    <source>
        <dbReference type="Proteomes" id="UP000593567"/>
    </source>
</evidence>
<reference evidence="2" key="1">
    <citation type="submission" date="2020-06" db="EMBL/GenBank/DDBJ databases">
        <title>Draft genome of Bugula neritina, a colonial animal packing powerful symbionts and potential medicines.</title>
        <authorList>
            <person name="Rayko M."/>
        </authorList>
    </citation>
    <scope>NUCLEOTIDE SEQUENCE [LARGE SCALE GENOMIC DNA]</scope>
    <source>
        <strain evidence="2">Kwan_BN1</strain>
    </source>
</reference>
<organism evidence="2 3">
    <name type="scientific">Bugula neritina</name>
    <name type="common">Brown bryozoan</name>
    <name type="synonym">Sertularia neritina</name>
    <dbReference type="NCBI Taxonomy" id="10212"/>
    <lineage>
        <taxon>Eukaryota</taxon>
        <taxon>Metazoa</taxon>
        <taxon>Spiralia</taxon>
        <taxon>Lophotrochozoa</taxon>
        <taxon>Bryozoa</taxon>
        <taxon>Gymnolaemata</taxon>
        <taxon>Cheilostomatida</taxon>
        <taxon>Flustrina</taxon>
        <taxon>Buguloidea</taxon>
        <taxon>Bugulidae</taxon>
        <taxon>Bugula</taxon>
    </lineage>
</organism>
<protein>
    <submittedName>
        <fullName evidence="2">Uncharacterized protein</fullName>
    </submittedName>
</protein>
<feature type="compositionally biased region" description="Low complexity" evidence="1">
    <location>
        <begin position="238"/>
        <end position="254"/>
    </location>
</feature>
<comment type="caution">
    <text evidence="2">The sequence shown here is derived from an EMBL/GenBank/DDBJ whole genome shotgun (WGS) entry which is preliminary data.</text>
</comment>
<evidence type="ECO:0000256" key="1">
    <source>
        <dbReference type="SAM" id="MobiDB-lite"/>
    </source>
</evidence>